<protein>
    <submittedName>
        <fullName evidence="2">Uncharacterized protein</fullName>
    </submittedName>
</protein>
<proteinExistence type="predicted"/>
<evidence type="ECO:0000313" key="3">
    <source>
        <dbReference type="Proteomes" id="UP000265515"/>
    </source>
</evidence>
<evidence type="ECO:0000313" key="2">
    <source>
        <dbReference type="EMBL" id="GBG85341.1"/>
    </source>
</evidence>
<organism evidence="2 3">
    <name type="scientific">Chara braunii</name>
    <name type="common">Braun's stonewort</name>
    <dbReference type="NCBI Taxonomy" id="69332"/>
    <lineage>
        <taxon>Eukaryota</taxon>
        <taxon>Viridiplantae</taxon>
        <taxon>Streptophyta</taxon>
        <taxon>Charophyceae</taxon>
        <taxon>Charales</taxon>
        <taxon>Characeae</taxon>
        <taxon>Chara</taxon>
    </lineage>
</organism>
<dbReference type="AlphaFoldDB" id="A0A388LSV3"/>
<feature type="compositionally biased region" description="Basic and acidic residues" evidence="1">
    <location>
        <begin position="37"/>
        <end position="48"/>
    </location>
</feature>
<dbReference type="EMBL" id="BFEA01000515">
    <property type="protein sequence ID" value="GBG85341.1"/>
    <property type="molecule type" value="Genomic_DNA"/>
</dbReference>
<sequence length="154" mass="16199">MLQEAAEGTPGWSGQHEGAAGDDGECGPVQEWATESEQDRIDREERSRAQGLASSCEMTQSIASRARVARMLETGVAAGDAEVECSGAGGGDAGERPASPVHGVCVLPLRGAMSVGELEWQAEEDPLQADRRGRMDEASRRLMAEGPAYVPCSP</sequence>
<dbReference type="Gramene" id="GBG85341">
    <property type="protein sequence ID" value="GBG85341"/>
    <property type="gene ID" value="CBR_g39984"/>
</dbReference>
<keyword evidence="3" id="KW-1185">Reference proteome</keyword>
<gene>
    <name evidence="2" type="ORF">CBR_g39984</name>
</gene>
<reference evidence="2 3" key="1">
    <citation type="journal article" date="2018" name="Cell">
        <title>The Chara Genome: Secondary Complexity and Implications for Plant Terrestrialization.</title>
        <authorList>
            <person name="Nishiyama T."/>
            <person name="Sakayama H."/>
            <person name="Vries J.D."/>
            <person name="Buschmann H."/>
            <person name="Saint-Marcoux D."/>
            <person name="Ullrich K.K."/>
            <person name="Haas F.B."/>
            <person name="Vanderstraeten L."/>
            <person name="Becker D."/>
            <person name="Lang D."/>
            <person name="Vosolsobe S."/>
            <person name="Rombauts S."/>
            <person name="Wilhelmsson P.K.I."/>
            <person name="Janitza P."/>
            <person name="Kern R."/>
            <person name="Heyl A."/>
            <person name="Rumpler F."/>
            <person name="Villalobos L.I.A.C."/>
            <person name="Clay J.M."/>
            <person name="Skokan R."/>
            <person name="Toyoda A."/>
            <person name="Suzuki Y."/>
            <person name="Kagoshima H."/>
            <person name="Schijlen E."/>
            <person name="Tajeshwar N."/>
            <person name="Catarino B."/>
            <person name="Hetherington A.J."/>
            <person name="Saltykova A."/>
            <person name="Bonnot C."/>
            <person name="Breuninger H."/>
            <person name="Symeonidi A."/>
            <person name="Radhakrishnan G.V."/>
            <person name="Van Nieuwerburgh F."/>
            <person name="Deforce D."/>
            <person name="Chang C."/>
            <person name="Karol K.G."/>
            <person name="Hedrich R."/>
            <person name="Ulvskov P."/>
            <person name="Glockner G."/>
            <person name="Delwiche C.F."/>
            <person name="Petrasek J."/>
            <person name="Van de Peer Y."/>
            <person name="Friml J."/>
            <person name="Beilby M."/>
            <person name="Dolan L."/>
            <person name="Kohara Y."/>
            <person name="Sugano S."/>
            <person name="Fujiyama A."/>
            <person name="Delaux P.-M."/>
            <person name="Quint M."/>
            <person name="TheiBen G."/>
            <person name="Hagemann M."/>
            <person name="Harholt J."/>
            <person name="Dunand C."/>
            <person name="Zachgo S."/>
            <person name="Langdale J."/>
            <person name="Maumus F."/>
            <person name="Straeten D.V.D."/>
            <person name="Gould S.B."/>
            <person name="Rensing S.A."/>
        </authorList>
    </citation>
    <scope>NUCLEOTIDE SEQUENCE [LARGE SCALE GENOMIC DNA]</scope>
    <source>
        <strain evidence="2 3">S276</strain>
    </source>
</reference>
<evidence type="ECO:0000256" key="1">
    <source>
        <dbReference type="SAM" id="MobiDB-lite"/>
    </source>
</evidence>
<feature type="region of interest" description="Disordered" evidence="1">
    <location>
        <begin position="1"/>
        <end position="58"/>
    </location>
</feature>
<dbReference type="Proteomes" id="UP000265515">
    <property type="component" value="Unassembled WGS sequence"/>
</dbReference>
<name>A0A388LSV3_CHABU</name>
<comment type="caution">
    <text evidence="2">The sequence shown here is derived from an EMBL/GenBank/DDBJ whole genome shotgun (WGS) entry which is preliminary data.</text>
</comment>
<accession>A0A388LSV3</accession>